<evidence type="ECO:0000313" key="4">
    <source>
        <dbReference type="Proteomes" id="UP001054252"/>
    </source>
</evidence>
<dbReference type="InterPro" id="IPR050117">
    <property type="entry name" value="MAPK"/>
</dbReference>
<sequence>MNKMKSLGFYPSLFEGAITSGELTHQCLQRRDDPWFAALGRSCIHITWSDRGAISLEDLSLKVVENVEEAEFVLVHRTEALGLPSGNICTVSLEDLEKILEQCASKRIPMIVANPDSVTIEASTLAAKYEKLGVEVKWMGKPDKVIPFIMILRVQMRLELLQHLSLEGSMQRSLDSVVLGKLQIYLLYRHLQPNMMHIQHMCCQYLHGRGAPGSALNSETNEHVAIKKITNAFDNKIDAKRTLCEIKLFRHMDHENVSSSVVLKGIALLNSDFEFINILWQLNNSRAANKLFPEGCLYIYVVAIRGMIPPAQREAFNDVYIAYELMDTDLHQII</sequence>
<dbReference type="GO" id="GO:0005524">
    <property type="term" value="F:ATP binding"/>
    <property type="evidence" value="ECO:0007669"/>
    <property type="project" value="UniProtKB-KW"/>
</dbReference>
<reference evidence="3 4" key="1">
    <citation type="journal article" date="2021" name="Commun. Biol.">
        <title>The genome of Shorea leprosula (Dipterocarpaceae) highlights the ecological relevance of drought in aseasonal tropical rainforests.</title>
        <authorList>
            <person name="Ng K.K.S."/>
            <person name="Kobayashi M.J."/>
            <person name="Fawcett J.A."/>
            <person name="Hatakeyama M."/>
            <person name="Paape T."/>
            <person name="Ng C.H."/>
            <person name="Ang C.C."/>
            <person name="Tnah L.H."/>
            <person name="Lee C.T."/>
            <person name="Nishiyama T."/>
            <person name="Sese J."/>
            <person name="O'Brien M.J."/>
            <person name="Copetti D."/>
            <person name="Mohd Noor M.I."/>
            <person name="Ong R.C."/>
            <person name="Putra M."/>
            <person name="Sireger I.Z."/>
            <person name="Indrioko S."/>
            <person name="Kosugi Y."/>
            <person name="Izuno A."/>
            <person name="Isagi Y."/>
            <person name="Lee S.L."/>
            <person name="Shimizu K.K."/>
        </authorList>
    </citation>
    <scope>NUCLEOTIDE SEQUENCE [LARGE SCALE GENOMIC DNA]</scope>
    <source>
        <strain evidence="3">214</strain>
    </source>
</reference>
<dbReference type="AlphaFoldDB" id="A0AAV5J1Z7"/>
<gene>
    <name evidence="3" type="ORF">SLEP1_g16587</name>
</gene>
<accession>A0AAV5J1Z7</accession>
<keyword evidence="2" id="KW-0067">ATP-binding</keyword>
<dbReference type="InterPro" id="IPR011009">
    <property type="entry name" value="Kinase-like_dom_sf"/>
</dbReference>
<protein>
    <recommendedName>
        <fullName evidence="5">Protein kinase domain-containing protein</fullName>
    </recommendedName>
</protein>
<comment type="caution">
    <text evidence="3">The sequence shown here is derived from an EMBL/GenBank/DDBJ whole genome shotgun (WGS) entry which is preliminary data.</text>
</comment>
<keyword evidence="4" id="KW-1185">Reference proteome</keyword>
<name>A0AAV5J1Z7_9ROSI</name>
<evidence type="ECO:0008006" key="5">
    <source>
        <dbReference type="Google" id="ProtNLM"/>
    </source>
</evidence>
<evidence type="ECO:0000256" key="2">
    <source>
        <dbReference type="ARBA" id="ARBA00022840"/>
    </source>
</evidence>
<evidence type="ECO:0000256" key="1">
    <source>
        <dbReference type="ARBA" id="ARBA00022741"/>
    </source>
</evidence>
<evidence type="ECO:0000313" key="3">
    <source>
        <dbReference type="EMBL" id="GKV04434.1"/>
    </source>
</evidence>
<dbReference type="PANTHER" id="PTHR24055">
    <property type="entry name" value="MITOGEN-ACTIVATED PROTEIN KINASE"/>
    <property type="match status" value="1"/>
</dbReference>
<dbReference type="SUPFAM" id="SSF56112">
    <property type="entry name" value="Protein kinase-like (PK-like)"/>
    <property type="match status" value="1"/>
</dbReference>
<organism evidence="3 4">
    <name type="scientific">Rubroshorea leprosula</name>
    <dbReference type="NCBI Taxonomy" id="152421"/>
    <lineage>
        <taxon>Eukaryota</taxon>
        <taxon>Viridiplantae</taxon>
        <taxon>Streptophyta</taxon>
        <taxon>Embryophyta</taxon>
        <taxon>Tracheophyta</taxon>
        <taxon>Spermatophyta</taxon>
        <taxon>Magnoliopsida</taxon>
        <taxon>eudicotyledons</taxon>
        <taxon>Gunneridae</taxon>
        <taxon>Pentapetalae</taxon>
        <taxon>rosids</taxon>
        <taxon>malvids</taxon>
        <taxon>Malvales</taxon>
        <taxon>Dipterocarpaceae</taxon>
        <taxon>Rubroshorea</taxon>
    </lineage>
</organism>
<proteinExistence type="predicted"/>
<keyword evidence="1" id="KW-0547">Nucleotide-binding</keyword>
<dbReference type="FunFam" id="3.40.50.1000:FF:000124">
    <property type="entry name" value="HAD-family hydrolase IIA"/>
    <property type="match status" value="1"/>
</dbReference>
<dbReference type="EMBL" id="BPVZ01000021">
    <property type="protein sequence ID" value="GKV04434.1"/>
    <property type="molecule type" value="Genomic_DNA"/>
</dbReference>
<dbReference type="Proteomes" id="UP001054252">
    <property type="component" value="Unassembled WGS sequence"/>
</dbReference>
<dbReference type="Gene3D" id="3.30.200.20">
    <property type="entry name" value="Phosphorylase Kinase, domain 1"/>
    <property type="match status" value="2"/>
</dbReference>